<gene>
    <name evidence="3" type="ORF">ALECFALPRED_001750</name>
</gene>
<organism evidence="3 4">
    <name type="scientific">Alectoria fallacina</name>
    <dbReference type="NCBI Taxonomy" id="1903189"/>
    <lineage>
        <taxon>Eukaryota</taxon>
        <taxon>Fungi</taxon>
        <taxon>Dikarya</taxon>
        <taxon>Ascomycota</taxon>
        <taxon>Pezizomycotina</taxon>
        <taxon>Lecanoromycetes</taxon>
        <taxon>OSLEUM clade</taxon>
        <taxon>Lecanoromycetidae</taxon>
        <taxon>Lecanorales</taxon>
        <taxon>Lecanorineae</taxon>
        <taxon>Parmeliaceae</taxon>
        <taxon>Alectoria</taxon>
    </lineage>
</organism>
<feature type="signal peptide" evidence="2">
    <location>
        <begin position="1"/>
        <end position="18"/>
    </location>
</feature>
<keyword evidence="2" id="KW-0732">Signal</keyword>
<comment type="caution">
    <text evidence="3">The sequence shown here is derived from an EMBL/GenBank/DDBJ whole genome shotgun (WGS) entry which is preliminary data.</text>
</comment>
<feature type="compositionally biased region" description="Polar residues" evidence="1">
    <location>
        <begin position="184"/>
        <end position="217"/>
    </location>
</feature>
<protein>
    <submittedName>
        <fullName evidence="3">Uncharacterized protein</fullName>
    </submittedName>
</protein>
<evidence type="ECO:0000256" key="2">
    <source>
        <dbReference type="SAM" id="SignalP"/>
    </source>
</evidence>
<dbReference type="EMBL" id="CAJPDR010000144">
    <property type="protein sequence ID" value="CAF9921276.1"/>
    <property type="molecule type" value="Genomic_DNA"/>
</dbReference>
<sequence length="280" mass="28393">MHFTRLAWLGGLLSLALGEPQGYGYGYGGYSFPGLKSAGTVTSPPTLSTGVSGTAPGNSLSPTSALYGNSSSSFHFHSGTAPFSTGISSLNADPNTTAISGSPTPPANATSYGTVSGAPYTTSNSSVSGYPTYSPTHGPYPLPSSLSPFTSYPSGTIGTAVSTKVSGNTTTIASTGDPLAKRTLASTGDPSAKKTTARGTAASTGLASAPSSFGTSGKLTYTAPTGIPSEYYYHHKKSKRNVSRSPLLQRPNEMRDVLMEVTQAPYGGGLKAHLAALDDA</sequence>
<dbReference type="OrthoDB" id="10370660at2759"/>
<proteinExistence type="predicted"/>
<evidence type="ECO:0000313" key="4">
    <source>
        <dbReference type="Proteomes" id="UP000664203"/>
    </source>
</evidence>
<accession>A0A8H3FI07</accession>
<evidence type="ECO:0000256" key="1">
    <source>
        <dbReference type="SAM" id="MobiDB-lite"/>
    </source>
</evidence>
<dbReference type="Proteomes" id="UP000664203">
    <property type="component" value="Unassembled WGS sequence"/>
</dbReference>
<feature type="region of interest" description="Disordered" evidence="1">
    <location>
        <begin position="168"/>
        <end position="217"/>
    </location>
</feature>
<reference evidence="3" key="1">
    <citation type="submission" date="2021-03" db="EMBL/GenBank/DDBJ databases">
        <authorList>
            <person name="Tagirdzhanova G."/>
        </authorList>
    </citation>
    <scope>NUCLEOTIDE SEQUENCE</scope>
</reference>
<dbReference type="AlphaFoldDB" id="A0A8H3FI07"/>
<evidence type="ECO:0000313" key="3">
    <source>
        <dbReference type="EMBL" id="CAF9921276.1"/>
    </source>
</evidence>
<feature type="region of interest" description="Disordered" evidence="1">
    <location>
        <begin position="94"/>
        <end position="113"/>
    </location>
</feature>
<keyword evidence="4" id="KW-1185">Reference proteome</keyword>
<feature type="chain" id="PRO_5034307796" evidence="2">
    <location>
        <begin position="19"/>
        <end position="280"/>
    </location>
</feature>
<name>A0A8H3FI07_9LECA</name>